<feature type="chain" id="PRO_5038907340" evidence="8">
    <location>
        <begin position="23"/>
        <end position="2207"/>
    </location>
</feature>
<dbReference type="EMBL" id="SJLI01000001">
    <property type="protein sequence ID" value="TYK96220.1"/>
    <property type="molecule type" value="Genomic_DNA"/>
</dbReference>
<evidence type="ECO:0000256" key="7">
    <source>
        <dbReference type="SAM" id="Phobius"/>
    </source>
</evidence>
<evidence type="ECO:0000256" key="5">
    <source>
        <dbReference type="SAM" id="Coils"/>
    </source>
</evidence>
<feature type="compositionally biased region" description="Polar residues" evidence="6">
    <location>
        <begin position="419"/>
        <end position="434"/>
    </location>
</feature>
<keyword evidence="5" id="KW-0175">Coiled coil</keyword>
<keyword evidence="7" id="KW-1133">Transmembrane helix</keyword>
<feature type="region of interest" description="Disordered" evidence="6">
    <location>
        <begin position="1370"/>
        <end position="1392"/>
    </location>
</feature>
<dbReference type="NCBIfam" id="TIGR01167">
    <property type="entry name" value="LPXTG_anchor"/>
    <property type="match status" value="1"/>
</dbReference>
<accession>A0A5S4TRV8</accession>
<dbReference type="InterPro" id="IPR011439">
    <property type="entry name" value="DUF1542"/>
</dbReference>
<evidence type="ECO:0000313" key="10">
    <source>
        <dbReference type="EMBL" id="TYK96220.1"/>
    </source>
</evidence>
<keyword evidence="3 8" id="KW-0732">Signal</keyword>
<evidence type="ECO:0000256" key="3">
    <source>
        <dbReference type="ARBA" id="ARBA00022729"/>
    </source>
</evidence>
<feature type="region of interest" description="Disordered" evidence="6">
    <location>
        <begin position="1100"/>
        <end position="1139"/>
    </location>
</feature>
<feature type="region of interest" description="Disordered" evidence="6">
    <location>
        <begin position="419"/>
        <end position="449"/>
    </location>
</feature>
<feature type="region of interest" description="Disordered" evidence="6">
    <location>
        <begin position="686"/>
        <end position="712"/>
    </location>
</feature>
<proteinExistence type="predicted"/>
<evidence type="ECO:0000256" key="6">
    <source>
        <dbReference type="SAM" id="MobiDB-lite"/>
    </source>
</evidence>
<keyword evidence="2" id="KW-0964">Secreted</keyword>
<keyword evidence="7" id="KW-0472">Membrane</keyword>
<feature type="compositionally biased region" description="Basic and acidic residues" evidence="6">
    <location>
        <begin position="1375"/>
        <end position="1392"/>
    </location>
</feature>
<organism evidence="10 11">
    <name type="scientific">Streptococcus pyogenes</name>
    <dbReference type="NCBI Taxonomy" id="1314"/>
    <lineage>
        <taxon>Bacteria</taxon>
        <taxon>Bacillati</taxon>
        <taxon>Bacillota</taxon>
        <taxon>Bacilli</taxon>
        <taxon>Lactobacillales</taxon>
        <taxon>Streptococcaceae</taxon>
        <taxon>Streptococcus</taxon>
    </lineage>
</organism>
<feature type="region of interest" description="Disordered" evidence="6">
    <location>
        <begin position="1449"/>
        <end position="1473"/>
    </location>
</feature>
<evidence type="ECO:0000256" key="4">
    <source>
        <dbReference type="ARBA" id="ARBA00023088"/>
    </source>
</evidence>
<feature type="signal peptide" evidence="8">
    <location>
        <begin position="1"/>
        <end position="22"/>
    </location>
</feature>
<name>A0A5S4TRV8_STRPY</name>
<dbReference type="Pfam" id="PF00746">
    <property type="entry name" value="Gram_pos_anchor"/>
    <property type="match status" value="1"/>
</dbReference>
<feature type="region of interest" description="Disordered" evidence="6">
    <location>
        <begin position="801"/>
        <end position="836"/>
    </location>
</feature>
<feature type="compositionally biased region" description="Basic and acidic residues" evidence="6">
    <location>
        <begin position="435"/>
        <end position="446"/>
    </location>
</feature>
<reference evidence="10 11" key="1">
    <citation type="submission" date="2019-02" db="EMBL/GenBank/DDBJ databases">
        <title>Novel genomic isolates of S. pyogenes and S. dysgalactiae subsp. equisimilis associated to necrotising fasciitis (NSTI).</title>
        <authorList>
            <person name="Barrantes I."/>
        </authorList>
    </citation>
    <scope>NUCLEOTIDE SEQUENCE [LARGE SCALE GENOMIC DNA]</scope>
    <source>
        <strain evidence="10 11">SPY5003</strain>
    </source>
</reference>
<keyword evidence="4" id="KW-0572">Peptidoglycan-anchor</keyword>
<evidence type="ECO:0000313" key="11">
    <source>
        <dbReference type="Proteomes" id="UP000325300"/>
    </source>
</evidence>
<evidence type="ECO:0000256" key="1">
    <source>
        <dbReference type="ARBA" id="ARBA00022512"/>
    </source>
</evidence>
<feature type="coiled-coil region" evidence="5">
    <location>
        <begin position="1051"/>
        <end position="1078"/>
    </location>
</feature>
<evidence type="ECO:0000256" key="2">
    <source>
        <dbReference type="ARBA" id="ARBA00022525"/>
    </source>
</evidence>
<gene>
    <name evidence="10" type="ORF">E0F67_02475</name>
</gene>
<dbReference type="Proteomes" id="UP000325300">
    <property type="component" value="Unassembled WGS sequence"/>
</dbReference>
<evidence type="ECO:0000259" key="9">
    <source>
        <dbReference type="PROSITE" id="PS50847"/>
    </source>
</evidence>
<feature type="region of interest" description="Disordered" evidence="6">
    <location>
        <begin position="1170"/>
        <end position="1224"/>
    </location>
</feature>
<feature type="region of interest" description="Disordered" evidence="6">
    <location>
        <begin position="1272"/>
        <end position="1305"/>
    </location>
</feature>
<feature type="domain" description="Gram-positive cocci surface proteins LPxTG" evidence="9">
    <location>
        <begin position="2173"/>
        <end position="2207"/>
    </location>
</feature>
<feature type="region of interest" description="Disordered" evidence="6">
    <location>
        <begin position="891"/>
        <end position="921"/>
    </location>
</feature>
<sequence length="2207" mass="239535">MRKVKKLFVSSCMLLTVGLGVAVPTAFSQSNGVMVVKAAEVPATDLSRQASDSERVDESSLLQKENLSVDSFKLENLNGWEAENDTAGNLGKFKDPDSSGYQNILTSSGKNISVAVAPKGSGKMNIKVTKRSNFQGGYYVGGLRTQTPVLKLNDVYRYSFTTKKLSGNSSEFKTRVKPVESNNKLGKELVIRVDNKNVSTKHDWLPDISDGTHTVDFTGLDKKLSVAFRFSPRQTSNVVYEFSNINIKNISPASVPAIPSKVLEGTSVLSGTAISSGDTLEKRKSFDGDILRVYKDSKIIARTVIKGNKWDVKLSKPLIAGEKLDFEILHPRSQNVSKKISKQVEAKPFDPASYKEKVIAKLKPVYEATSEKITNDAWLDENAKDLQKQKLEEQYISGKVAISEAGTKQEAIDAAYNKYSSQTDPDSLPSQYKQGNKENEQEKGRQDLIQTRDLTLKAIQEDKWLTEQEKTTQKEEALKAFETGIESVNQTVSLEQLKQRLIVYKASEKDSEKKEYPESIPNQHIPGKEKEVKAAKQEELKKLHDTTLEKINQDKWLTPDQQAEQLKQAEVTFKKGQEAIKSAQTLTQLETDLADYVSENEGKGNSIPDKYKSGNKDDLVNKAEVKLKEAHEATKQAIEKDPWLSPEQKKAQKEKAKASLDEGLKALKAADSLEILKVTEEAFVDKEKNPDSIPNQHKAGTADQARKQALDSLDKEVQKELESIDNDNTLTTDEKAAAKKKVNDAYDVAKQTAMEANSYEDLTTIKDEFLSNLPHKQGTPLKDQQSDAIAELEKKQQEIEKAIEGDKTLPRDEKEKQIADSKERLKSDTQKVKDAKNADAIKKAFEEGKVNIPQAHIPGDLNKDKEKLLAELKQKADDTEKAIDVDKTLTEDEKKEQKVKTKAELEKAKTDVKNTQTREELDKKVPELKKAIEDTHVKGNLEGVKNKAIEDLKKAHTETVAKINGDDTLDKATKEAQVKEADKALAAGKDAITKADDADKVSTAVTEHTPKIKAAHKTGDLKKAQVDANTALDKAAEKERGEINKDATLTTEDKAKQLKEVETALTKAKDNVKAAKTADAINDARDKGVATIDAVHKAGQDLGARKSGQVAKLEEAAKARKDKISADPTLTSKEKEEQSKAVDAELKKAIEAVNAADTADKVDDALGEGVTDIKNQHKSGDPVDARREAHGKELDRVAQETKGTIEKDPTLTTEEKAKQVKDVDAAKERGMAKLTEAKDADELDKAYGEGVTDIKNQHKSGDPVDARREAHGKELDRVAQETKGTIEKDPTLTTEEKAKQVKDVDAAKERGMAKLTEAKDADELDKAYGEGVTDIKNQHKSGDPVEARRGLHNKSIDEVAQATKDAITADTTLTEAEKETQRGNVDKEATKAKEELAKAKDADALDKAYGDGVTSIKNQHKSGDPIEARRGLHNKSIDEVAQATKDAITADTTLTEAEKETQRGNVDKEATKAKEELAKAKDADALDKAYGDGVTSIKNQHKSGKGLDVRKDEHKKALEAVAKRVTAEIEADPTLTPEVREQQKAEVQKELELATDKIAEAKDADEADKAYGDGVTAIENVHVIGKGIEARKDLAKKDLAEAVAKTKALIIEDKTLTDDQRKEQLSGVDTEYAKGIENIAAAKDAAGVDKAYSDGVRDILAQYKEGQNLDDRRNAAKEFLLKEADKVTKLIKDDPTLTHDQKVDQINKVEQAKLDAIKSVDDAQTADDINDALGKGIENINNQYQHGDGVDVRKATAKGDLEKEAAKVKALIAKDPTLTQADKDKQTAAVDAAKNTAIAAVDKATTADGVNQELGKGITAINKAYRPGEAVKARKGAAKADLEKEAAKVKALIAKDPTLTQADKDKQTAAVDAAKNTAIAAVDKATTAEGINQELGKGITAINKAYRPGEGVKARKEAAKADLEKEAAKVREAIANDPTLTKADKAKQTEAVAKALKAAIAAVDKATTAEGINQELGKGITAINKAYRPGEGVKARKEAAKANLEKVAKETKALISGDRYLSETEKAVQKQAVEQALAKALGQVEAAKTVEAVKLAENLGTVAIRSAYVAGLAKDTDQATAALNEAKQAAIEALKQAAAETLAKITTDAKLTEAQKAEQSENVSLALKTAIATVRSAQSIASVKEAKDKGITAIRAAYVPNKAVAKSSSANHLPKSGDANSIVLVGLGVMSLLLGMVLYSKKKESKD</sequence>
<dbReference type="PROSITE" id="PS50847">
    <property type="entry name" value="GRAM_POS_ANCHORING"/>
    <property type="match status" value="1"/>
</dbReference>
<keyword evidence="7" id="KW-0812">Transmembrane</keyword>
<feature type="compositionally biased region" description="Basic and acidic residues" evidence="6">
    <location>
        <begin position="1174"/>
        <end position="1224"/>
    </location>
</feature>
<evidence type="ECO:0000256" key="8">
    <source>
        <dbReference type="SAM" id="SignalP"/>
    </source>
</evidence>
<dbReference type="Pfam" id="PF07564">
    <property type="entry name" value="DUF1542"/>
    <property type="match status" value="13"/>
</dbReference>
<feature type="compositionally biased region" description="Basic and acidic residues" evidence="6">
    <location>
        <begin position="1112"/>
        <end position="1125"/>
    </location>
</feature>
<feature type="region of interest" description="Disordered" evidence="6">
    <location>
        <begin position="631"/>
        <end position="659"/>
    </location>
</feature>
<keyword evidence="1" id="KW-0134">Cell wall</keyword>
<comment type="caution">
    <text evidence="10">The sequence shown here is derived from an EMBL/GenBank/DDBJ whole genome shotgun (WGS) entry which is preliminary data.</text>
</comment>
<feature type="transmembrane region" description="Helical" evidence="7">
    <location>
        <begin position="2181"/>
        <end position="2199"/>
    </location>
</feature>
<protein>
    <submittedName>
        <fullName evidence="10">DUF1542 domain-containing protein</fullName>
    </submittedName>
</protein>
<feature type="compositionally biased region" description="Basic and acidic residues" evidence="6">
    <location>
        <begin position="1456"/>
        <end position="1473"/>
    </location>
</feature>
<dbReference type="InterPro" id="IPR019931">
    <property type="entry name" value="LPXTG_anchor"/>
</dbReference>